<feature type="region of interest" description="Disordered" evidence="1">
    <location>
        <begin position="283"/>
        <end position="316"/>
    </location>
</feature>
<dbReference type="EMBL" id="CACVKT020009175">
    <property type="protein sequence ID" value="CAC5420830.1"/>
    <property type="molecule type" value="Genomic_DNA"/>
</dbReference>
<evidence type="ECO:0000313" key="3">
    <source>
        <dbReference type="Proteomes" id="UP000507470"/>
    </source>
</evidence>
<organism evidence="2 3">
    <name type="scientific">Mytilus coruscus</name>
    <name type="common">Sea mussel</name>
    <dbReference type="NCBI Taxonomy" id="42192"/>
    <lineage>
        <taxon>Eukaryota</taxon>
        <taxon>Metazoa</taxon>
        <taxon>Spiralia</taxon>
        <taxon>Lophotrochozoa</taxon>
        <taxon>Mollusca</taxon>
        <taxon>Bivalvia</taxon>
        <taxon>Autobranchia</taxon>
        <taxon>Pteriomorphia</taxon>
        <taxon>Mytilida</taxon>
        <taxon>Mytiloidea</taxon>
        <taxon>Mytilidae</taxon>
        <taxon>Mytilinae</taxon>
        <taxon>Mytilus</taxon>
    </lineage>
</organism>
<gene>
    <name evidence="2" type="ORF">MCOR_53016</name>
</gene>
<sequence length="384" mass="43667">MDNNDHTMFNYNCPNGTFGKNCVDKCDVNYYGLRCQFKCNCFENETCNKATGCEEIINVNGTQPDFVQSRRKTSDIDIEDDDPYSEIRESMMVRPMTVYGRKLSIRSSYIDPDDQYHRIELATSLRKPNLDKYTIEYTDYMEPIDEPLLQPKNNIYEQLIIDELPETQRNSDNAIYAEVVKNQNNACSPQKHLNATESSDKCNLVIEVDNTGDKGDNYSDKETNTSEISDKTDVVIEIQDNTTYAKVVKNSNNECSSKIHLNTTGISDKLNFVTCTNKNEEISENSTKSKIHTTDNEGEMTTESESERKISSLQCEEENSNKNVVLNKIMSDYEDTPVLISVSVGKQTIFIDLKDRNVLNSLSNDCILENAITSVQMSTNVNKK</sequence>
<protein>
    <recommendedName>
        <fullName evidence="4">MEGF10_11</fullName>
    </recommendedName>
</protein>
<proteinExistence type="predicted"/>
<dbReference type="Proteomes" id="UP000507470">
    <property type="component" value="Unassembled WGS sequence"/>
</dbReference>
<dbReference type="Gene3D" id="2.170.300.10">
    <property type="entry name" value="Tie2 ligand-binding domain superfamily"/>
    <property type="match status" value="1"/>
</dbReference>
<accession>A0A6J8EJV9</accession>
<dbReference type="OrthoDB" id="6111191at2759"/>
<reference evidence="2 3" key="1">
    <citation type="submission" date="2020-06" db="EMBL/GenBank/DDBJ databases">
        <authorList>
            <person name="Li R."/>
            <person name="Bekaert M."/>
        </authorList>
    </citation>
    <scope>NUCLEOTIDE SEQUENCE [LARGE SCALE GENOMIC DNA]</scope>
    <source>
        <strain evidence="3">wild</strain>
    </source>
</reference>
<keyword evidence="3" id="KW-1185">Reference proteome</keyword>
<dbReference type="AlphaFoldDB" id="A0A6J8EJV9"/>
<evidence type="ECO:0008006" key="4">
    <source>
        <dbReference type="Google" id="ProtNLM"/>
    </source>
</evidence>
<name>A0A6J8EJV9_MYTCO</name>
<evidence type="ECO:0000313" key="2">
    <source>
        <dbReference type="EMBL" id="CAC5420830.1"/>
    </source>
</evidence>
<evidence type="ECO:0000256" key="1">
    <source>
        <dbReference type="SAM" id="MobiDB-lite"/>
    </source>
</evidence>